<dbReference type="Pfam" id="PF24758">
    <property type="entry name" value="LRR_At5g56370"/>
    <property type="match status" value="1"/>
</dbReference>
<dbReference type="AlphaFoldDB" id="V4KQ43"/>
<dbReference type="PANTHER" id="PTHR31900">
    <property type="entry name" value="F-BOX/RNI SUPERFAMILY PROTEIN-RELATED"/>
    <property type="match status" value="1"/>
</dbReference>
<evidence type="ECO:0000313" key="2">
    <source>
        <dbReference type="EMBL" id="ESQ33469.1"/>
    </source>
</evidence>
<dbReference type="Pfam" id="PF00646">
    <property type="entry name" value="F-box"/>
    <property type="match status" value="1"/>
</dbReference>
<proteinExistence type="predicted"/>
<feature type="domain" description="F-box" evidence="1">
    <location>
        <begin position="21"/>
        <end position="57"/>
    </location>
</feature>
<dbReference type="SMART" id="SM00256">
    <property type="entry name" value="FBOX"/>
    <property type="match status" value="1"/>
</dbReference>
<accession>V4KQ43</accession>
<reference evidence="2 3" key="1">
    <citation type="journal article" date="2013" name="Front. Plant Sci.">
        <title>The Reference Genome of the Halophytic Plant Eutrema salsugineum.</title>
        <authorList>
            <person name="Yang R."/>
            <person name="Jarvis D.E."/>
            <person name="Chen H."/>
            <person name="Beilstein M.A."/>
            <person name="Grimwood J."/>
            <person name="Jenkins J."/>
            <person name="Shu S."/>
            <person name="Prochnik S."/>
            <person name="Xin M."/>
            <person name="Ma C."/>
            <person name="Schmutz J."/>
            <person name="Wing R.A."/>
            <person name="Mitchell-Olds T."/>
            <person name="Schumaker K.S."/>
            <person name="Wang X."/>
        </authorList>
    </citation>
    <scope>NUCLEOTIDE SEQUENCE [LARGE SCALE GENOMIC DNA]</scope>
</reference>
<evidence type="ECO:0000259" key="1">
    <source>
        <dbReference type="PROSITE" id="PS50181"/>
    </source>
</evidence>
<evidence type="ECO:0000313" key="3">
    <source>
        <dbReference type="Proteomes" id="UP000030689"/>
    </source>
</evidence>
<dbReference type="InterPro" id="IPR006566">
    <property type="entry name" value="FBD"/>
</dbReference>
<organism evidence="2 3">
    <name type="scientific">Eutrema salsugineum</name>
    <name type="common">Saltwater cress</name>
    <name type="synonym">Sisymbrium salsugineum</name>
    <dbReference type="NCBI Taxonomy" id="72664"/>
    <lineage>
        <taxon>Eukaryota</taxon>
        <taxon>Viridiplantae</taxon>
        <taxon>Streptophyta</taxon>
        <taxon>Embryophyta</taxon>
        <taxon>Tracheophyta</taxon>
        <taxon>Spermatophyta</taxon>
        <taxon>Magnoliopsida</taxon>
        <taxon>eudicotyledons</taxon>
        <taxon>Gunneridae</taxon>
        <taxon>Pentapetalae</taxon>
        <taxon>rosids</taxon>
        <taxon>malvids</taxon>
        <taxon>Brassicales</taxon>
        <taxon>Brassicaceae</taxon>
        <taxon>Eutremeae</taxon>
        <taxon>Eutrema</taxon>
    </lineage>
</organism>
<dbReference type="InterPro" id="IPR001810">
    <property type="entry name" value="F-box_dom"/>
</dbReference>
<dbReference type="Gramene" id="ESQ33469">
    <property type="protein sequence ID" value="ESQ33469"/>
    <property type="gene ID" value="EUTSA_v10007642mg"/>
</dbReference>
<dbReference type="EMBL" id="KI517683">
    <property type="protein sequence ID" value="ESQ33469.1"/>
    <property type="molecule type" value="Genomic_DNA"/>
</dbReference>
<dbReference type="InterPro" id="IPR053781">
    <property type="entry name" value="F-box_AtFBL13-like"/>
</dbReference>
<keyword evidence="3" id="KW-1185">Reference proteome</keyword>
<gene>
    <name evidence="2" type="ORF">EUTSA_v10007642mg</name>
</gene>
<sequence length="443" mass="51087">MEEYIEKRVCARGSGYRIGEVDRLSNLPDCLLFEILTNLPTKDVVKFSVLSSRWRNLWRYVPGLDPTQEMSCIQKFRLNRNNDVKLDITHFTRWINTVVERKVKHLHVLDSIRGWLQDKVRISPTVYTCESLVSLNLYDIWLPNPESVSLPFLKDIVLDTVEFEDDRAFEMLISGCPVLECLSISVDYYSNNEVIVCSQSLLSFTYVGYHFLGWIQNQEAVIDAPRLERVRLSDRHTASFIVKNLGSLVEADTDIVFNLGFDKNFWFEEKLDANDLPKREMIRNFLVGISCVKDIKISSSTLQITYDYSRCESLPLFINISFLRVEFFDNPWEILPIFLESCPNIKSLTLGFIKSPREEGVGSMVPAPRRFLVSLEYVKIVKPMAAEATETQLKLVSYFLENSTILKKLTLCLGDFGDKEESVFIKKLLTIPRLSSSCQVYVL</sequence>
<dbReference type="SMART" id="SM00579">
    <property type="entry name" value="FBD"/>
    <property type="match status" value="1"/>
</dbReference>
<dbReference type="SUPFAM" id="SSF52047">
    <property type="entry name" value="RNI-like"/>
    <property type="match status" value="1"/>
</dbReference>
<dbReference type="InterPro" id="IPR032675">
    <property type="entry name" value="LRR_dom_sf"/>
</dbReference>
<name>V4KQ43_EUTSA</name>
<dbReference type="STRING" id="72664.V4KQ43"/>
<dbReference type="Proteomes" id="UP000030689">
    <property type="component" value="Unassembled WGS sequence"/>
</dbReference>
<dbReference type="SUPFAM" id="SSF81383">
    <property type="entry name" value="F-box domain"/>
    <property type="match status" value="1"/>
</dbReference>
<dbReference type="PROSITE" id="PS50181">
    <property type="entry name" value="FBOX"/>
    <property type="match status" value="1"/>
</dbReference>
<dbReference type="Gene3D" id="1.20.1280.50">
    <property type="match status" value="1"/>
</dbReference>
<dbReference type="Pfam" id="PF08387">
    <property type="entry name" value="FBD"/>
    <property type="match status" value="1"/>
</dbReference>
<dbReference type="InterPro" id="IPR036047">
    <property type="entry name" value="F-box-like_dom_sf"/>
</dbReference>
<dbReference type="InterPro" id="IPR055411">
    <property type="entry name" value="LRR_FXL15/At3g58940/PEG3-like"/>
</dbReference>
<dbReference type="KEGG" id="eus:EUTSA_v10007642mg"/>
<protein>
    <recommendedName>
        <fullName evidence="1">F-box domain-containing protein</fullName>
    </recommendedName>
</protein>
<dbReference type="OMA" id="INTHRDN"/>
<dbReference type="CDD" id="cd22160">
    <property type="entry name" value="F-box_AtFBL13-like"/>
    <property type="match status" value="1"/>
</dbReference>
<dbReference type="Gene3D" id="3.80.10.10">
    <property type="entry name" value="Ribonuclease Inhibitor"/>
    <property type="match status" value="1"/>
</dbReference>
<dbReference type="InterPro" id="IPR050232">
    <property type="entry name" value="FBL13/AtMIF1-like"/>
</dbReference>
<dbReference type="PANTHER" id="PTHR31900:SF25">
    <property type="entry name" value="FBD DOMAIN-CONTAINING PROTEIN"/>
    <property type="match status" value="1"/>
</dbReference>